<dbReference type="PANTHER" id="PTHR37310:SF1">
    <property type="entry name" value="CYTOPLASMIC PROTEIN"/>
    <property type="match status" value="1"/>
</dbReference>
<feature type="domain" description="4Fe-4S ferredoxin-type" evidence="1">
    <location>
        <begin position="6"/>
        <end position="38"/>
    </location>
</feature>
<dbReference type="PROSITE" id="PS51379">
    <property type="entry name" value="4FE4S_FER_2"/>
    <property type="match status" value="1"/>
</dbReference>
<keyword evidence="3" id="KW-1185">Reference proteome</keyword>
<proteinExistence type="predicted"/>
<evidence type="ECO:0000259" key="1">
    <source>
        <dbReference type="PROSITE" id="PS51379"/>
    </source>
</evidence>
<gene>
    <name evidence="2" type="ORF">EFA69_01535</name>
</gene>
<reference evidence="2 3" key="1">
    <citation type="submission" date="2018-11" db="EMBL/GenBank/DDBJ databases">
        <title>Rufibacter latericius sp. nov., isolated from water in Baiyang Lake.</title>
        <authorList>
            <person name="Yang Y."/>
        </authorList>
    </citation>
    <scope>NUCLEOTIDE SEQUENCE [LARGE SCALE GENOMIC DNA]</scope>
    <source>
        <strain evidence="2 3">MCC P1</strain>
    </source>
</reference>
<dbReference type="InterPro" id="IPR005560">
    <property type="entry name" value="Csp_YhjQ"/>
</dbReference>
<comment type="caution">
    <text evidence="2">The sequence shown here is derived from an EMBL/GenBank/DDBJ whole genome shotgun (WGS) entry which is preliminary data.</text>
</comment>
<dbReference type="RefSeq" id="WP_123131318.1">
    <property type="nucleotide sequence ID" value="NZ_JBHMAD010000013.1"/>
</dbReference>
<dbReference type="EMBL" id="RJJE01000001">
    <property type="protein sequence ID" value="RNI33129.1"/>
    <property type="molecule type" value="Genomic_DNA"/>
</dbReference>
<protein>
    <submittedName>
        <fullName evidence="2">Four-helix bundle copper-binding protein</fullName>
    </submittedName>
</protein>
<dbReference type="Pfam" id="PF03860">
    <property type="entry name" value="Csp"/>
    <property type="match status" value="1"/>
</dbReference>
<dbReference type="InterPro" id="IPR017896">
    <property type="entry name" value="4Fe4S_Fe-S-bd"/>
</dbReference>
<name>A0A3M9N5U6_9BACT</name>
<organism evidence="2 3">
    <name type="scientific">Rufibacter immobilis</name>
    <dbReference type="NCBI Taxonomy" id="1348778"/>
    <lineage>
        <taxon>Bacteria</taxon>
        <taxon>Pseudomonadati</taxon>
        <taxon>Bacteroidota</taxon>
        <taxon>Cytophagia</taxon>
        <taxon>Cytophagales</taxon>
        <taxon>Hymenobacteraceae</taxon>
        <taxon>Rufibacter</taxon>
    </lineage>
</organism>
<dbReference type="CDD" id="cd08026">
    <property type="entry name" value="DUF326"/>
    <property type="match status" value="1"/>
</dbReference>
<dbReference type="AlphaFoldDB" id="A0A3M9N5U6"/>
<dbReference type="InterPro" id="IPR044543">
    <property type="entry name" value="YHJQ-like"/>
</dbReference>
<sequence>MHNSQNRPVIDALQECILACEHCASACLQEEHVKMMARCIQLDRDCADICRLTATLLARGSVHGKHLLRECIEVCEACAAECAQHDHDHCQACAEACRRCAEACRSLAA</sequence>
<dbReference type="PANTHER" id="PTHR37310">
    <property type="entry name" value="CYTOPLASMIC PROTEIN-RELATED"/>
    <property type="match status" value="1"/>
</dbReference>
<dbReference type="Proteomes" id="UP000271010">
    <property type="component" value="Unassembled WGS sequence"/>
</dbReference>
<dbReference type="OrthoDB" id="5396211at2"/>
<evidence type="ECO:0000313" key="3">
    <source>
        <dbReference type="Proteomes" id="UP000271010"/>
    </source>
</evidence>
<accession>A0A3M9N5U6</accession>
<evidence type="ECO:0000313" key="2">
    <source>
        <dbReference type="EMBL" id="RNI33129.1"/>
    </source>
</evidence>
<dbReference type="Gene3D" id="1.20.1270.360">
    <property type="match status" value="1"/>
</dbReference>